<reference evidence="1 2" key="1">
    <citation type="submission" date="2020-03" db="EMBL/GenBank/DDBJ databases">
        <title>Complete genome of Arcanobacterium buesumensis sp. nov. strain 2701.</title>
        <authorList>
            <person name="Borowiak M."/>
            <person name="Alssahen M."/>
            <person name="Laemmler C."/>
            <person name="Malorny B."/>
            <person name="Hassan A."/>
            <person name="Prenger-Berninghoff E."/>
            <person name="Ploetz M."/>
            <person name="Abdulmawjood A."/>
        </authorList>
    </citation>
    <scope>NUCLEOTIDE SEQUENCE [LARGE SCALE GENOMIC DNA]</scope>
    <source>
        <strain evidence="1 2">2701</strain>
    </source>
</reference>
<keyword evidence="2" id="KW-1185">Reference proteome</keyword>
<name>A0A6H2EIW1_9ACTO</name>
<dbReference type="AlphaFoldDB" id="A0A6H2EIW1"/>
<protein>
    <submittedName>
        <fullName evidence="1">Uncharacterized protein</fullName>
    </submittedName>
</protein>
<accession>A0A6H2EIW1</accession>
<evidence type="ECO:0000313" key="1">
    <source>
        <dbReference type="EMBL" id="QJC21505.1"/>
    </source>
</evidence>
<sequence length="64" mass="7322">MNNFARDKQAIQDGDSVQVMKRRKAEITALENKLGREKNGFRASIIAHQLEEHHTEYTALDALI</sequence>
<gene>
    <name evidence="1" type="ORF">HC352_02570</name>
</gene>
<dbReference type="Proteomes" id="UP000502298">
    <property type="component" value="Chromosome"/>
</dbReference>
<evidence type="ECO:0000313" key="2">
    <source>
        <dbReference type="Proteomes" id="UP000502298"/>
    </source>
</evidence>
<dbReference type="RefSeq" id="WP_168917445.1">
    <property type="nucleotide sequence ID" value="NZ_CP050804.1"/>
</dbReference>
<dbReference type="KEGG" id="arca:HC352_02570"/>
<dbReference type="EMBL" id="CP050804">
    <property type="protein sequence ID" value="QJC21505.1"/>
    <property type="molecule type" value="Genomic_DNA"/>
</dbReference>
<organism evidence="1 2">
    <name type="scientific">Arcanobacterium buesumense</name>
    <dbReference type="NCBI Taxonomy" id="2722751"/>
    <lineage>
        <taxon>Bacteria</taxon>
        <taxon>Bacillati</taxon>
        <taxon>Actinomycetota</taxon>
        <taxon>Actinomycetes</taxon>
        <taxon>Actinomycetales</taxon>
        <taxon>Actinomycetaceae</taxon>
        <taxon>Arcanobacterium</taxon>
    </lineage>
</organism>
<proteinExistence type="predicted"/>